<feature type="region of interest" description="Disordered" evidence="1">
    <location>
        <begin position="22"/>
        <end position="43"/>
    </location>
</feature>
<reference evidence="2" key="1">
    <citation type="journal article" date="2020" name="Stud. Mycol.">
        <title>101 Dothideomycetes genomes: a test case for predicting lifestyles and emergence of pathogens.</title>
        <authorList>
            <person name="Haridas S."/>
            <person name="Albert R."/>
            <person name="Binder M."/>
            <person name="Bloem J."/>
            <person name="Labutti K."/>
            <person name="Salamov A."/>
            <person name="Andreopoulos B."/>
            <person name="Baker S."/>
            <person name="Barry K."/>
            <person name="Bills G."/>
            <person name="Bluhm B."/>
            <person name="Cannon C."/>
            <person name="Castanera R."/>
            <person name="Culley D."/>
            <person name="Daum C."/>
            <person name="Ezra D."/>
            <person name="Gonzalez J."/>
            <person name="Henrissat B."/>
            <person name="Kuo A."/>
            <person name="Liang C."/>
            <person name="Lipzen A."/>
            <person name="Lutzoni F."/>
            <person name="Magnuson J."/>
            <person name="Mondo S."/>
            <person name="Nolan M."/>
            <person name="Ohm R."/>
            <person name="Pangilinan J."/>
            <person name="Park H.-J."/>
            <person name="Ramirez L."/>
            <person name="Alfaro M."/>
            <person name="Sun H."/>
            <person name="Tritt A."/>
            <person name="Yoshinaga Y."/>
            <person name="Zwiers L.-H."/>
            <person name="Turgeon B."/>
            <person name="Goodwin S."/>
            <person name="Spatafora J."/>
            <person name="Crous P."/>
            <person name="Grigoriev I."/>
        </authorList>
    </citation>
    <scope>NUCLEOTIDE SEQUENCE</scope>
    <source>
        <strain evidence="2">CBS 122367</strain>
    </source>
</reference>
<dbReference type="AlphaFoldDB" id="A0A6G1IJW1"/>
<dbReference type="GO" id="GO:0007034">
    <property type="term" value="P:vacuolar transport"/>
    <property type="evidence" value="ECO:0007669"/>
    <property type="project" value="InterPro"/>
</dbReference>
<organism evidence="2 3">
    <name type="scientific">Lentithecium fluviatile CBS 122367</name>
    <dbReference type="NCBI Taxonomy" id="1168545"/>
    <lineage>
        <taxon>Eukaryota</taxon>
        <taxon>Fungi</taxon>
        <taxon>Dikarya</taxon>
        <taxon>Ascomycota</taxon>
        <taxon>Pezizomycotina</taxon>
        <taxon>Dothideomycetes</taxon>
        <taxon>Pleosporomycetidae</taxon>
        <taxon>Pleosporales</taxon>
        <taxon>Massarineae</taxon>
        <taxon>Lentitheciaceae</taxon>
        <taxon>Lentithecium</taxon>
    </lineage>
</organism>
<dbReference type="PANTHER" id="PTHR10476">
    <property type="entry name" value="CHARGED MULTIVESICULAR BODY PROTEIN"/>
    <property type="match status" value="1"/>
</dbReference>
<feature type="compositionally biased region" description="Polar residues" evidence="1">
    <location>
        <begin position="138"/>
        <end position="156"/>
    </location>
</feature>
<keyword evidence="3" id="KW-1185">Reference proteome</keyword>
<dbReference type="Proteomes" id="UP000799291">
    <property type="component" value="Unassembled WGS sequence"/>
</dbReference>
<feature type="region of interest" description="Disordered" evidence="1">
    <location>
        <begin position="137"/>
        <end position="156"/>
    </location>
</feature>
<dbReference type="Pfam" id="PF03357">
    <property type="entry name" value="Snf7"/>
    <property type="match status" value="1"/>
</dbReference>
<dbReference type="InterPro" id="IPR005024">
    <property type="entry name" value="Snf7_fam"/>
</dbReference>
<dbReference type="Gene3D" id="6.10.140.1230">
    <property type="match status" value="1"/>
</dbReference>
<accession>A0A6G1IJW1</accession>
<sequence length="198" mass="21915">MDNRLMNAHMQLKMTAKMLDRQAKKAEKEGNLEKTKLEKAMKKGDTERARIYAQNAVRKQSESTNLLKLSSRVDSVAGRVKTASVMQGLMGNMQKTTRSIEMATNAMNLEKISSIMESFERNLETLDVVDESMREATASATATGTPQSAVDELLSQTADKVGVELSQDLETAPSSKSKLHEPEPERDLLGERLAALRN</sequence>
<name>A0A6G1IJW1_9PLEO</name>
<feature type="compositionally biased region" description="Basic and acidic residues" evidence="1">
    <location>
        <begin position="178"/>
        <end position="190"/>
    </location>
</feature>
<dbReference type="EMBL" id="MU005612">
    <property type="protein sequence ID" value="KAF2678378.1"/>
    <property type="molecule type" value="Genomic_DNA"/>
</dbReference>
<dbReference type="OrthoDB" id="10266568at2759"/>
<feature type="region of interest" description="Disordered" evidence="1">
    <location>
        <begin position="161"/>
        <end position="198"/>
    </location>
</feature>
<evidence type="ECO:0000313" key="3">
    <source>
        <dbReference type="Proteomes" id="UP000799291"/>
    </source>
</evidence>
<evidence type="ECO:0000313" key="2">
    <source>
        <dbReference type="EMBL" id="KAF2678378.1"/>
    </source>
</evidence>
<gene>
    <name evidence="2" type="ORF">K458DRAFT_394923</name>
</gene>
<evidence type="ECO:0000256" key="1">
    <source>
        <dbReference type="SAM" id="MobiDB-lite"/>
    </source>
</evidence>
<proteinExistence type="predicted"/>
<protein>
    <submittedName>
        <fullName evidence="2">Uncharacterized protein</fullName>
    </submittedName>
</protein>